<dbReference type="Gene3D" id="1.10.3460.10">
    <property type="entry name" value="Chlorophyll a/b binding protein domain"/>
    <property type="match status" value="1"/>
</dbReference>
<dbReference type="GO" id="GO:0009765">
    <property type="term" value="P:photosynthesis, light harvesting"/>
    <property type="evidence" value="ECO:0007669"/>
    <property type="project" value="InterPro"/>
</dbReference>
<feature type="binding site" evidence="9">
    <location>
        <position position="32"/>
    </location>
    <ligand>
        <name>chlorophyll a</name>
        <dbReference type="ChEBI" id="CHEBI:58416"/>
        <label>1</label>
    </ligand>
</feature>
<keyword evidence="6" id="KW-0934">Plastid</keyword>
<reference evidence="11 12" key="1">
    <citation type="journal article" date="2008" name="Nature">
        <title>The Phaeodactylum genome reveals the evolutionary history of diatom genomes.</title>
        <authorList>
            <person name="Bowler C."/>
            <person name="Allen A.E."/>
            <person name="Badger J.H."/>
            <person name="Grimwood J."/>
            <person name="Jabbari K."/>
            <person name="Kuo A."/>
            <person name="Maheswari U."/>
            <person name="Martens C."/>
            <person name="Maumus F."/>
            <person name="Otillar R.P."/>
            <person name="Rayko E."/>
            <person name="Salamov A."/>
            <person name="Vandepoele K."/>
            <person name="Beszteri B."/>
            <person name="Gruber A."/>
            <person name="Heijde M."/>
            <person name="Katinka M."/>
            <person name="Mock T."/>
            <person name="Valentin K."/>
            <person name="Verret F."/>
            <person name="Berges J.A."/>
            <person name="Brownlee C."/>
            <person name="Cadoret J.P."/>
            <person name="Chiovitti A."/>
            <person name="Choi C.J."/>
            <person name="Coesel S."/>
            <person name="De Martino A."/>
            <person name="Detter J.C."/>
            <person name="Durkin C."/>
            <person name="Falciatore A."/>
            <person name="Fournet J."/>
            <person name="Haruta M."/>
            <person name="Huysman M.J."/>
            <person name="Jenkins B.D."/>
            <person name="Jiroutova K."/>
            <person name="Jorgensen R.E."/>
            <person name="Joubert Y."/>
            <person name="Kaplan A."/>
            <person name="Kroger N."/>
            <person name="Kroth P.G."/>
            <person name="La Roche J."/>
            <person name="Lindquist E."/>
            <person name="Lommer M."/>
            <person name="Martin-Jezequel V."/>
            <person name="Lopez P.J."/>
            <person name="Lucas S."/>
            <person name="Mangogna M."/>
            <person name="McGinnis K."/>
            <person name="Medlin L.K."/>
            <person name="Montsant A."/>
            <person name="Oudot-Le Secq M.P."/>
            <person name="Napoli C."/>
            <person name="Obornik M."/>
            <person name="Parker M.S."/>
            <person name="Petit J.L."/>
            <person name="Porcel B.M."/>
            <person name="Poulsen N."/>
            <person name="Robison M."/>
            <person name="Rychlewski L."/>
            <person name="Rynearson T.A."/>
            <person name="Schmutz J."/>
            <person name="Shapiro H."/>
            <person name="Siaut M."/>
            <person name="Stanley M."/>
            <person name="Sussman M.R."/>
            <person name="Taylor A.R."/>
            <person name="Vardi A."/>
            <person name="von Dassow P."/>
            <person name="Vyverman W."/>
            <person name="Willis A."/>
            <person name="Wyrwicz L.S."/>
            <person name="Rokhsar D.S."/>
            <person name="Weissenbach J."/>
            <person name="Armbrust E.V."/>
            <person name="Green B.R."/>
            <person name="Van de Peer Y."/>
            <person name="Grigoriev I.V."/>
        </authorList>
    </citation>
    <scope>NUCLEOTIDE SEQUENCE [LARGE SCALE GENOMIC DNA]</scope>
    <source>
        <strain evidence="11 12">CCAP 1055/1</strain>
    </source>
</reference>
<evidence type="ECO:0000256" key="7">
    <source>
        <dbReference type="ARBA" id="ARBA00023243"/>
    </source>
</evidence>
<evidence type="ECO:0000256" key="4">
    <source>
        <dbReference type="ARBA" id="ARBA00022528"/>
    </source>
</evidence>
<dbReference type="Pfam" id="PF00504">
    <property type="entry name" value="Chloroa_b-bind"/>
    <property type="match status" value="1"/>
</dbReference>
<evidence type="ECO:0000313" key="11">
    <source>
        <dbReference type="EMBL" id="EEC43824.1"/>
    </source>
</evidence>
<keyword evidence="4" id="KW-0150">Chloroplast</keyword>
<dbReference type="InterPro" id="IPR022796">
    <property type="entry name" value="Chloroa_b-bind"/>
</dbReference>
<dbReference type="AlphaFoldDB" id="B7GCA2"/>
<evidence type="ECO:0000256" key="3">
    <source>
        <dbReference type="ARBA" id="ARBA00005933"/>
    </source>
</evidence>
<accession>B7GCA2</accession>
<dbReference type="PANTHER" id="PTHR21649">
    <property type="entry name" value="CHLOROPHYLL A/B BINDING PROTEIN"/>
    <property type="match status" value="1"/>
</dbReference>
<dbReference type="GeneID" id="7198611"/>
<keyword evidence="10" id="KW-0812">Transmembrane</keyword>
<dbReference type="SUPFAM" id="SSF103511">
    <property type="entry name" value="Chlorophyll a-b binding protein"/>
    <property type="match status" value="1"/>
</dbReference>
<comment type="similarity">
    <text evidence="3">Belongs to the fucoxanthin chlorophyll protein family.</text>
</comment>
<dbReference type="GO" id="GO:0016020">
    <property type="term" value="C:membrane"/>
    <property type="evidence" value="ECO:0007669"/>
    <property type="project" value="InterPro"/>
</dbReference>
<gene>
    <name evidence="11" type="primary">Lhcf12</name>
    <name evidence="11" type="ORF">PHATRDRAFT_16302</name>
</gene>
<keyword evidence="10" id="KW-1133">Transmembrane helix</keyword>
<dbReference type="HOGENOM" id="CLU_057943_4_1_1"/>
<dbReference type="InterPro" id="IPR001344">
    <property type="entry name" value="Chloro_AB-bd_pln"/>
</dbReference>
<keyword evidence="9" id="KW-0157">Chromophore</keyword>
<keyword evidence="7" id="KW-0437">Light-harvesting polypeptide</keyword>
<evidence type="ECO:0000256" key="9">
    <source>
        <dbReference type="PIRSR" id="PIRSR601344-1"/>
    </source>
</evidence>
<sequence length="193" mass="21036">MAHGGSHKLSNTALRVTGFEDELGVQKPLGFWDPLSVCDGADQARFDELRYVEIKHGRVAMLAIVGHMVTSAGVRWPGSIGGVSYSNIPAGLAAFERLPISGLAAIFVAIGFLEVVVMKDSKGVAQYPGDLRNGLFQWSATPEEQLEKRAIELNNGRAAQMGILALMVHEKLNNEPYMINSFLGYSSHFNENF</sequence>
<dbReference type="OrthoDB" id="405870at2759"/>
<dbReference type="eggNOG" id="ENOG502S3EU">
    <property type="taxonomic scope" value="Eukaryota"/>
</dbReference>
<feature type="binding site" evidence="9">
    <location>
        <position position="53"/>
    </location>
    <ligand>
        <name>chlorophyll a</name>
        <dbReference type="ChEBI" id="CHEBI:58416"/>
        <label>1</label>
    </ligand>
</feature>
<evidence type="ECO:0000256" key="8">
    <source>
        <dbReference type="ARBA" id="ARBA00044011"/>
    </source>
</evidence>
<protein>
    <submittedName>
        <fullName evidence="11">Protein fucoxanthin chlorophyll protein</fullName>
    </submittedName>
</protein>
<feature type="binding site" evidence="9">
    <location>
        <position position="157"/>
    </location>
    <ligand>
        <name>chlorophyll a</name>
        <dbReference type="ChEBI" id="CHEBI:58416"/>
        <label>1</label>
    </ligand>
</feature>
<dbReference type="GO" id="GO:0016168">
    <property type="term" value="F:chlorophyll binding"/>
    <property type="evidence" value="ECO:0007669"/>
    <property type="project" value="UniProtKB-KW"/>
</dbReference>
<dbReference type="Proteomes" id="UP000000759">
    <property type="component" value="Chromosome 25"/>
</dbReference>
<reference evidence="12" key="2">
    <citation type="submission" date="2008-08" db="EMBL/GenBank/DDBJ databases">
        <authorList>
            <consortium name="Diatom Consortium"/>
            <person name="Grigoriev I."/>
            <person name="Grimwood J."/>
            <person name="Kuo A."/>
            <person name="Otillar R.P."/>
            <person name="Salamov A."/>
            <person name="Detter J.C."/>
            <person name="Lindquist E."/>
            <person name="Shapiro H."/>
            <person name="Lucas S."/>
            <person name="Glavina del Rio T."/>
            <person name="Pitluck S."/>
            <person name="Rokhsar D."/>
            <person name="Bowler C."/>
        </authorList>
    </citation>
    <scope>GENOME REANNOTATION</scope>
    <source>
        <strain evidence="12">CCAP 1055/1</strain>
    </source>
</reference>
<dbReference type="KEGG" id="pti:PHATRDRAFT_16302"/>
<feature type="binding site" description="axial binding residue" evidence="9">
    <location>
        <position position="58"/>
    </location>
    <ligand>
        <name>chlorophyll b</name>
        <dbReference type="ChEBI" id="CHEBI:61721"/>
        <label>1</label>
    </ligand>
    <ligandPart>
        <name>Mg</name>
        <dbReference type="ChEBI" id="CHEBI:25107"/>
    </ligandPart>
</feature>
<evidence type="ECO:0000256" key="6">
    <source>
        <dbReference type="ARBA" id="ARBA00022640"/>
    </source>
</evidence>
<organism evidence="11 12">
    <name type="scientific">Phaeodactylum tricornutum (strain CCAP 1055/1)</name>
    <dbReference type="NCBI Taxonomy" id="556484"/>
    <lineage>
        <taxon>Eukaryota</taxon>
        <taxon>Sar</taxon>
        <taxon>Stramenopiles</taxon>
        <taxon>Ochrophyta</taxon>
        <taxon>Bacillariophyta</taxon>
        <taxon>Bacillariophyceae</taxon>
        <taxon>Bacillariophycidae</taxon>
        <taxon>Naviculales</taxon>
        <taxon>Phaeodactylaceae</taxon>
        <taxon>Phaeodactylum</taxon>
    </lineage>
</organism>
<feature type="binding site" description="axial binding residue" evidence="9">
    <location>
        <position position="114"/>
    </location>
    <ligand>
        <name>chlorophyll b</name>
        <dbReference type="ChEBI" id="CHEBI:61721"/>
        <label>1</label>
    </ligand>
    <ligandPart>
        <name>Mg</name>
        <dbReference type="ChEBI" id="CHEBI:25107"/>
    </ligandPart>
</feature>
<evidence type="ECO:0000313" key="12">
    <source>
        <dbReference type="Proteomes" id="UP000000759"/>
    </source>
</evidence>
<evidence type="ECO:0000256" key="2">
    <source>
        <dbReference type="ARBA" id="ARBA00004229"/>
    </source>
</evidence>
<name>B7GCA2_PHATC</name>
<dbReference type="EMBL" id="CM000627">
    <property type="protein sequence ID" value="EEC43824.1"/>
    <property type="molecule type" value="Genomic_DNA"/>
</dbReference>
<feature type="binding site" evidence="9">
    <location>
        <position position="152"/>
    </location>
    <ligand>
        <name>chlorophyll a</name>
        <dbReference type="ChEBI" id="CHEBI:58416"/>
        <label>1</label>
    </ligand>
</feature>
<feature type="binding site" evidence="9">
    <location>
        <position position="56"/>
    </location>
    <ligand>
        <name>chlorophyll a</name>
        <dbReference type="ChEBI" id="CHEBI:58416"/>
        <label>1</label>
    </ligand>
</feature>
<feature type="transmembrane region" description="Helical" evidence="10">
    <location>
        <begin position="98"/>
        <end position="117"/>
    </location>
</feature>
<keyword evidence="5" id="KW-0602">Photosynthesis</keyword>
<dbReference type="STRING" id="556484.B7GCA2"/>
<evidence type="ECO:0000256" key="1">
    <source>
        <dbReference type="ARBA" id="ARBA00004022"/>
    </source>
</evidence>
<feature type="transmembrane region" description="Helical" evidence="10">
    <location>
        <begin position="59"/>
        <end position="78"/>
    </location>
</feature>
<dbReference type="RefSeq" id="XP_002184765.1">
    <property type="nucleotide sequence ID" value="XM_002184729.1"/>
</dbReference>
<evidence type="ECO:0000256" key="5">
    <source>
        <dbReference type="ARBA" id="ARBA00022531"/>
    </source>
</evidence>
<evidence type="ECO:0000256" key="10">
    <source>
        <dbReference type="SAM" id="Phobius"/>
    </source>
</evidence>
<keyword evidence="10" id="KW-0472">Membrane</keyword>
<feature type="binding site" evidence="9">
    <location>
        <position position="155"/>
    </location>
    <ligand>
        <name>chlorophyll a</name>
        <dbReference type="ChEBI" id="CHEBI:58416"/>
        <label>1</label>
    </ligand>
</feature>
<dbReference type="GO" id="GO:0030076">
    <property type="term" value="C:light-harvesting complex"/>
    <property type="evidence" value="ECO:0007669"/>
    <property type="project" value="UniProtKB-KW"/>
</dbReference>
<dbReference type="GO" id="GO:0009507">
    <property type="term" value="C:chloroplast"/>
    <property type="evidence" value="ECO:0007669"/>
    <property type="project" value="UniProtKB-SubCell"/>
</dbReference>
<dbReference type="PaxDb" id="2850-Phatr16302"/>
<comment type="function">
    <text evidence="1">The light-harvesting complex (LHC) functions as a light receptor, it captures and delivers excitation energy to photosystems with which it is closely associated. Energy is transferred from the carotenoid and chlorophyll C (or B) to chlorophyll A and the photosynthetic reaction centers where it is used to synthesize ATP and reducing power.</text>
</comment>
<proteinExistence type="inferred from homology"/>
<keyword evidence="9" id="KW-0148">Chlorophyll</keyword>
<comment type="subcellular location">
    <subcellularLocation>
        <location evidence="2">Plastid</location>
        <location evidence="2">Chloroplast</location>
    </subcellularLocation>
</comment>
<comment type="subunit">
    <text evidence="8">The LHC complex of chromophytic algae is composed of fucoxanthin, chlorophyll A and C bound non-covalently by fucoxanthin chlorophyll proteins (FCPs). The ratio of the pigments in LHC; fucoxanthin: chlorophyll C: chlorophyll A; (0.6-1): (0.1-0.3): (1).</text>
</comment>
<dbReference type="InParanoid" id="B7GCA2"/>
<keyword evidence="12" id="KW-1185">Reference proteome</keyword>